<dbReference type="GO" id="GO:0006950">
    <property type="term" value="P:response to stress"/>
    <property type="evidence" value="ECO:0007669"/>
    <property type="project" value="TreeGrafter"/>
</dbReference>
<feature type="transmembrane region" description="Helical" evidence="6">
    <location>
        <begin position="16"/>
        <end position="35"/>
    </location>
</feature>
<dbReference type="STRING" id="983920.Y88_3693"/>
<keyword evidence="6" id="KW-0472">Membrane</keyword>
<sequence length="157" mass="17361">MSHPSPHPASSREKPFAPFVCFSIYAASLAFNRLYKQVLDRWGLTYPQYLVLVALREGDDRTVGELGELLFLESNTLTPLLKRMEAAGLVERRRDSADERVVRVQLSERGRTVADELTCVPGDMIAATGEDPEMLAHLPDLIASLDSLAAKLRHAAA</sequence>
<dbReference type="InterPro" id="IPR055166">
    <property type="entry name" value="Transc_reg_Sar_Rot_HTH"/>
</dbReference>
<evidence type="ECO:0000259" key="7">
    <source>
        <dbReference type="PROSITE" id="PS50995"/>
    </source>
</evidence>
<dbReference type="Proteomes" id="UP000004728">
    <property type="component" value="Unassembled WGS sequence"/>
</dbReference>
<organism evidence="8 9">
    <name type="scientific">Novosphingobium nitrogenifigens DSM 19370</name>
    <dbReference type="NCBI Taxonomy" id="983920"/>
    <lineage>
        <taxon>Bacteria</taxon>
        <taxon>Pseudomonadati</taxon>
        <taxon>Pseudomonadota</taxon>
        <taxon>Alphaproteobacteria</taxon>
        <taxon>Sphingomonadales</taxon>
        <taxon>Sphingomonadaceae</taxon>
        <taxon>Novosphingobium</taxon>
    </lineage>
</organism>
<dbReference type="OrthoDB" id="9806864at2"/>
<evidence type="ECO:0000256" key="3">
    <source>
        <dbReference type="ARBA" id="ARBA00023015"/>
    </source>
</evidence>
<evidence type="ECO:0000256" key="5">
    <source>
        <dbReference type="ARBA" id="ARBA00023163"/>
    </source>
</evidence>
<dbReference type="AlphaFoldDB" id="F1ZDN2"/>
<dbReference type="eggNOG" id="COG1846">
    <property type="taxonomic scope" value="Bacteria"/>
</dbReference>
<evidence type="ECO:0000256" key="6">
    <source>
        <dbReference type="SAM" id="Phobius"/>
    </source>
</evidence>
<dbReference type="InParanoid" id="F1ZDN2"/>
<dbReference type="InterPro" id="IPR011991">
    <property type="entry name" value="ArsR-like_HTH"/>
</dbReference>
<dbReference type="PRINTS" id="PR00598">
    <property type="entry name" value="HTHMARR"/>
</dbReference>
<dbReference type="InterPro" id="IPR036390">
    <property type="entry name" value="WH_DNA-bd_sf"/>
</dbReference>
<keyword evidence="3" id="KW-0805">Transcription regulation</keyword>
<dbReference type="PANTHER" id="PTHR33164">
    <property type="entry name" value="TRANSCRIPTIONAL REGULATOR, MARR FAMILY"/>
    <property type="match status" value="1"/>
</dbReference>
<dbReference type="PANTHER" id="PTHR33164:SF5">
    <property type="entry name" value="ORGANIC HYDROPEROXIDE RESISTANCE TRANSCRIPTIONAL REGULATOR"/>
    <property type="match status" value="1"/>
</dbReference>
<evidence type="ECO:0000256" key="4">
    <source>
        <dbReference type="ARBA" id="ARBA00023125"/>
    </source>
</evidence>
<feature type="domain" description="HTH marR-type" evidence="7">
    <location>
        <begin position="17"/>
        <end position="157"/>
    </location>
</feature>
<comment type="subcellular location">
    <subcellularLocation>
        <location evidence="1">Cytoplasm</location>
    </subcellularLocation>
</comment>
<evidence type="ECO:0000256" key="2">
    <source>
        <dbReference type="ARBA" id="ARBA00022490"/>
    </source>
</evidence>
<dbReference type="GO" id="GO:0005737">
    <property type="term" value="C:cytoplasm"/>
    <property type="evidence" value="ECO:0007669"/>
    <property type="project" value="UniProtKB-SubCell"/>
</dbReference>
<dbReference type="HOGENOM" id="CLU_083287_3_0_5"/>
<keyword evidence="6" id="KW-0812">Transmembrane</keyword>
<gene>
    <name evidence="8" type="ORF">Y88_3693</name>
</gene>
<keyword evidence="2" id="KW-0963">Cytoplasm</keyword>
<accession>F1ZDN2</accession>
<protein>
    <submittedName>
        <fullName evidence="8">MarR family transcriptional regulator</fullName>
    </submittedName>
</protein>
<dbReference type="GO" id="GO:0003700">
    <property type="term" value="F:DNA-binding transcription factor activity"/>
    <property type="evidence" value="ECO:0007669"/>
    <property type="project" value="InterPro"/>
</dbReference>
<keyword evidence="5" id="KW-0804">Transcription</keyword>
<keyword evidence="6" id="KW-1133">Transmembrane helix</keyword>
<dbReference type="InterPro" id="IPR036388">
    <property type="entry name" value="WH-like_DNA-bd_sf"/>
</dbReference>
<proteinExistence type="predicted"/>
<dbReference type="PROSITE" id="PS50995">
    <property type="entry name" value="HTH_MARR_2"/>
    <property type="match status" value="1"/>
</dbReference>
<dbReference type="CDD" id="cd00090">
    <property type="entry name" value="HTH_ARSR"/>
    <property type="match status" value="1"/>
</dbReference>
<dbReference type="SUPFAM" id="SSF46785">
    <property type="entry name" value="Winged helix' DNA-binding domain"/>
    <property type="match status" value="1"/>
</dbReference>
<keyword evidence="4" id="KW-0238">DNA-binding</keyword>
<dbReference type="GO" id="GO:0003677">
    <property type="term" value="F:DNA binding"/>
    <property type="evidence" value="ECO:0007669"/>
    <property type="project" value="UniProtKB-KW"/>
</dbReference>
<dbReference type="Pfam" id="PF22381">
    <property type="entry name" value="Staph_reg_Sar_Rot"/>
    <property type="match status" value="1"/>
</dbReference>
<reference evidence="8 9" key="1">
    <citation type="journal article" date="2012" name="J. Bacteriol.">
        <title>Draft Genome Sequence of Novosphingobium nitrogenifigens Y88T.</title>
        <authorList>
            <person name="Strabala T.J."/>
            <person name="Macdonald L."/>
            <person name="Liu V."/>
            <person name="Smit A.M."/>
        </authorList>
    </citation>
    <scope>NUCLEOTIDE SEQUENCE [LARGE SCALE GENOMIC DNA]</scope>
    <source>
        <strain evidence="8 9">DSM 19370</strain>
    </source>
</reference>
<dbReference type="SMART" id="SM00347">
    <property type="entry name" value="HTH_MARR"/>
    <property type="match status" value="1"/>
</dbReference>
<keyword evidence="9" id="KW-1185">Reference proteome</keyword>
<dbReference type="InterPro" id="IPR000835">
    <property type="entry name" value="HTH_MarR-typ"/>
</dbReference>
<name>F1ZDN2_9SPHN</name>
<evidence type="ECO:0000313" key="9">
    <source>
        <dbReference type="Proteomes" id="UP000004728"/>
    </source>
</evidence>
<dbReference type="InterPro" id="IPR039422">
    <property type="entry name" value="MarR/SlyA-like"/>
</dbReference>
<evidence type="ECO:0000313" key="8">
    <source>
        <dbReference type="EMBL" id="EGD57384.1"/>
    </source>
</evidence>
<dbReference type="EMBL" id="AEWJ01000065">
    <property type="protein sequence ID" value="EGD57384.1"/>
    <property type="molecule type" value="Genomic_DNA"/>
</dbReference>
<comment type="caution">
    <text evidence="8">The sequence shown here is derived from an EMBL/GenBank/DDBJ whole genome shotgun (WGS) entry which is preliminary data.</text>
</comment>
<dbReference type="RefSeq" id="WP_008071526.1">
    <property type="nucleotide sequence ID" value="NZ_AQWK01000004.1"/>
</dbReference>
<evidence type="ECO:0000256" key="1">
    <source>
        <dbReference type="ARBA" id="ARBA00004496"/>
    </source>
</evidence>
<dbReference type="Gene3D" id="1.10.10.10">
    <property type="entry name" value="Winged helix-like DNA-binding domain superfamily/Winged helix DNA-binding domain"/>
    <property type="match status" value="1"/>
</dbReference>